<dbReference type="EMBL" id="MK285063">
    <property type="protein sequence ID" value="QAX89009.1"/>
    <property type="molecule type" value="Genomic_DNA"/>
</dbReference>
<feature type="domain" description="Leukocidin/Hemolysin toxin" evidence="3">
    <location>
        <begin position="100"/>
        <end position="320"/>
    </location>
</feature>
<protein>
    <submittedName>
        <fullName evidence="4">Leukotoxin domain protein C</fullName>
    </submittedName>
</protein>
<name>A0A411AM48_CLOPF</name>
<organism evidence="4">
    <name type="scientific">Clostridium perfringens</name>
    <dbReference type="NCBI Taxonomy" id="1502"/>
    <lineage>
        <taxon>Bacteria</taxon>
        <taxon>Bacillati</taxon>
        <taxon>Bacillota</taxon>
        <taxon>Clostridia</taxon>
        <taxon>Eubacteriales</taxon>
        <taxon>Clostridiaceae</taxon>
        <taxon>Clostridium</taxon>
    </lineage>
</organism>
<dbReference type="AlphaFoldDB" id="A0A411AM48"/>
<sequence length="328" mass="36653">MGIMAISKRKCVKSLSICLLALIGVFGQTVTTKAYTTGNEININSTKSTSNLNLNIVFGKDSNLQQNVAQVKIKGTNIMGGLYKTDPFNIIAKEHVGNLSSSYTYEAQQRYDFPTSYYVSFDVDQNAHFGSFAPSQETDSATVTDTYSSSIGFNLGYPSSGGGNISITNGQNVSYKQDAYKTLLDLKTSNHLGWKVKFNKFYNNSLGKLVDLNDKDMFLSTRVGHRGRYDNQIDMLLNYDQVPSTMRQLVPEMATEIISNKNQKESIFTINLQRNTASYHHSRNNHRNSAWDGGAYDIYSTIQQDSAVAKDVYKVKINWEKGTAEFID</sequence>
<evidence type="ECO:0000259" key="3">
    <source>
        <dbReference type="Pfam" id="PF07968"/>
    </source>
</evidence>
<dbReference type="InterPro" id="IPR016183">
    <property type="entry name" value="Leukocidin/Hemolysin_toxin"/>
</dbReference>
<dbReference type="SUPFAM" id="SSF56959">
    <property type="entry name" value="Leukocidin-like"/>
    <property type="match status" value="1"/>
</dbReference>
<evidence type="ECO:0000256" key="1">
    <source>
        <dbReference type="ARBA" id="ARBA00022729"/>
    </source>
</evidence>
<dbReference type="RefSeq" id="WP_208362983.1">
    <property type="nucleotide sequence ID" value="NZ_CATNXL010000003.1"/>
</dbReference>
<dbReference type="GO" id="GO:0051715">
    <property type="term" value="P:cytolysis in another organism"/>
    <property type="evidence" value="ECO:0007669"/>
    <property type="project" value="InterPro"/>
</dbReference>
<feature type="chain" id="PRO_5019160799" evidence="2">
    <location>
        <begin position="35"/>
        <end position="328"/>
    </location>
</feature>
<dbReference type="Gene3D" id="2.70.240.10">
    <property type="entry name" value="Leukocidin/porin MspA"/>
    <property type="match status" value="1"/>
</dbReference>
<reference evidence="4" key="1">
    <citation type="submission" date="2018-12" db="EMBL/GenBank/DDBJ databases">
        <title>Identification of novel toxin homologs and associated mobile genetic elements in Clostridium perfringens.</title>
        <authorList>
            <person name="Moore R.J."/>
            <person name="Lacey J.A."/>
            <person name="Johanesen P.A."/>
            <person name="Lyras D."/>
        </authorList>
    </citation>
    <scope>NUCLEOTIDE SEQUENCE</scope>
    <source>
        <strain evidence="4">T6</strain>
    </source>
</reference>
<gene>
    <name evidence="4" type="primary">ldpC</name>
</gene>
<evidence type="ECO:0000313" key="4">
    <source>
        <dbReference type="EMBL" id="QAX89009.1"/>
    </source>
</evidence>
<keyword evidence="1 2" id="KW-0732">Signal</keyword>
<dbReference type="Pfam" id="PF07968">
    <property type="entry name" value="Leukocidin"/>
    <property type="match status" value="1"/>
</dbReference>
<dbReference type="InterPro" id="IPR036435">
    <property type="entry name" value="Leukocidin/porin_MspA_sf"/>
</dbReference>
<evidence type="ECO:0000256" key="2">
    <source>
        <dbReference type="SAM" id="SignalP"/>
    </source>
</evidence>
<accession>A0A411AM48</accession>
<feature type="signal peptide" evidence="2">
    <location>
        <begin position="1"/>
        <end position="34"/>
    </location>
</feature>
<dbReference type="GO" id="GO:0005576">
    <property type="term" value="C:extracellular region"/>
    <property type="evidence" value="ECO:0007669"/>
    <property type="project" value="InterPro"/>
</dbReference>
<proteinExistence type="predicted"/>